<comment type="caution">
    <text evidence="2">The sequence shown here is derived from an EMBL/GenBank/DDBJ whole genome shotgun (WGS) entry which is preliminary data.</text>
</comment>
<protein>
    <submittedName>
        <fullName evidence="2">Uncharacterized protein</fullName>
    </submittedName>
</protein>
<name>A0A4Z0BIU6_9BURK</name>
<organism evidence="2 3">
    <name type="scientific">Ramlibacter rhizophilus</name>
    <dbReference type="NCBI Taxonomy" id="1781167"/>
    <lineage>
        <taxon>Bacteria</taxon>
        <taxon>Pseudomonadati</taxon>
        <taxon>Pseudomonadota</taxon>
        <taxon>Betaproteobacteria</taxon>
        <taxon>Burkholderiales</taxon>
        <taxon>Comamonadaceae</taxon>
        <taxon>Ramlibacter</taxon>
    </lineage>
</organism>
<accession>A0A4Z0BIU6</accession>
<proteinExistence type="predicted"/>
<evidence type="ECO:0000256" key="1">
    <source>
        <dbReference type="SAM" id="MobiDB-lite"/>
    </source>
</evidence>
<evidence type="ECO:0000313" key="3">
    <source>
        <dbReference type="Proteomes" id="UP000297564"/>
    </source>
</evidence>
<reference evidence="2 3" key="1">
    <citation type="submission" date="2019-03" db="EMBL/GenBank/DDBJ databases">
        <title>Ramlibacter rhizophilus CCTCC AB2015357, whole genome shotgun sequence.</title>
        <authorList>
            <person name="Zhang X."/>
            <person name="Feng G."/>
            <person name="Zhu H."/>
        </authorList>
    </citation>
    <scope>NUCLEOTIDE SEQUENCE [LARGE SCALE GENOMIC DNA]</scope>
    <source>
        <strain evidence="2 3">CCTCC AB2015357</strain>
    </source>
</reference>
<dbReference type="AlphaFoldDB" id="A0A4Z0BIU6"/>
<feature type="region of interest" description="Disordered" evidence="1">
    <location>
        <begin position="161"/>
        <end position="180"/>
    </location>
</feature>
<dbReference type="Proteomes" id="UP000297564">
    <property type="component" value="Unassembled WGS sequence"/>
</dbReference>
<sequence length="180" mass="19966">MPRWIQVPQWRTPVFADACWSAATRLDGRDGRLYEVADTLAEAGLLTLEQLDMVRLGAQSALIGLKPDEVGADREMVIDIARHVVGMYTGAFNARRALVTSAEGEQRQHLAEALQRDLEHLKAKLDTSSVLFTQPAIWNGISRNVRELIDWLAPLRAPRPAQAAAPTSADVTSLDKDERR</sequence>
<evidence type="ECO:0000313" key="2">
    <source>
        <dbReference type="EMBL" id="TFY97828.1"/>
    </source>
</evidence>
<gene>
    <name evidence="2" type="ORF">EZ242_15305</name>
</gene>
<dbReference type="RefSeq" id="WP_135286054.1">
    <property type="nucleotide sequence ID" value="NZ_SMLL01000006.1"/>
</dbReference>
<dbReference type="EMBL" id="SMLL01000006">
    <property type="protein sequence ID" value="TFY97828.1"/>
    <property type="molecule type" value="Genomic_DNA"/>
</dbReference>
<keyword evidence="3" id="KW-1185">Reference proteome</keyword>